<feature type="transmembrane region" description="Helical" evidence="1">
    <location>
        <begin position="76"/>
        <end position="98"/>
    </location>
</feature>
<dbReference type="AlphaFoldDB" id="A0AA45WIF6"/>
<keyword evidence="1" id="KW-0812">Transmembrane</keyword>
<dbReference type="Proteomes" id="UP001157946">
    <property type="component" value="Unassembled WGS sequence"/>
</dbReference>
<keyword evidence="1" id="KW-0472">Membrane</keyword>
<dbReference type="RefSeq" id="WP_102991530.1">
    <property type="nucleotide sequence ID" value="NZ_FXTU01000001.1"/>
</dbReference>
<evidence type="ECO:0000313" key="2">
    <source>
        <dbReference type="EMBL" id="SMP00465.1"/>
    </source>
</evidence>
<reference evidence="2" key="1">
    <citation type="submission" date="2017-05" db="EMBL/GenBank/DDBJ databases">
        <authorList>
            <person name="Varghese N."/>
            <person name="Submissions S."/>
        </authorList>
    </citation>
    <scope>NUCLEOTIDE SEQUENCE</scope>
    <source>
        <strain evidence="2">DSM 45262</strain>
    </source>
</reference>
<sequence>MFNMFKAIFQLFRSVILFVEVAFISYVVGSSIQSTSFMVISFAVLCGLLFWSATLSISIAWVVLGFSMFHFYMDQNILTSAVAAVIMGLLRLVVWKLMAYIKK</sequence>
<name>A0AA45WIF6_9BACL</name>
<dbReference type="EMBL" id="FXTU01000001">
    <property type="protein sequence ID" value="SMP00465.1"/>
    <property type="molecule type" value="Genomic_DNA"/>
</dbReference>
<gene>
    <name evidence="2" type="ORF">SAMN06265361_10194</name>
</gene>
<keyword evidence="3" id="KW-1185">Reference proteome</keyword>
<organism evidence="2 3">
    <name type="scientific">Laceyella tengchongensis</name>
    <dbReference type="NCBI Taxonomy" id="574699"/>
    <lineage>
        <taxon>Bacteria</taxon>
        <taxon>Bacillati</taxon>
        <taxon>Bacillota</taxon>
        <taxon>Bacilli</taxon>
        <taxon>Bacillales</taxon>
        <taxon>Thermoactinomycetaceae</taxon>
        <taxon>Laceyella</taxon>
    </lineage>
</organism>
<evidence type="ECO:0000313" key="3">
    <source>
        <dbReference type="Proteomes" id="UP001157946"/>
    </source>
</evidence>
<feature type="transmembrane region" description="Helical" evidence="1">
    <location>
        <begin position="12"/>
        <end position="32"/>
    </location>
</feature>
<feature type="transmembrane region" description="Helical" evidence="1">
    <location>
        <begin position="38"/>
        <end position="64"/>
    </location>
</feature>
<proteinExistence type="predicted"/>
<evidence type="ECO:0000256" key="1">
    <source>
        <dbReference type="SAM" id="Phobius"/>
    </source>
</evidence>
<comment type="caution">
    <text evidence="2">The sequence shown here is derived from an EMBL/GenBank/DDBJ whole genome shotgun (WGS) entry which is preliminary data.</text>
</comment>
<keyword evidence="1" id="KW-1133">Transmembrane helix</keyword>
<accession>A0AA45WIF6</accession>
<protein>
    <submittedName>
        <fullName evidence="2">Uncharacterized protein</fullName>
    </submittedName>
</protein>